<evidence type="ECO:0008006" key="3">
    <source>
        <dbReference type="Google" id="ProtNLM"/>
    </source>
</evidence>
<dbReference type="STRING" id="502025.Hoch_0448"/>
<gene>
    <name evidence="1" type="ordered locus">Hoch_0448</name>
</gene>
<keyword evidence="2" id="KW-1185">Reference proteome</keyword>
<evidence type="ECO:0000313" key="2">
    <source>
        <dbReference type="Proteomes" id="UP000001880"/>
    </source>
</evidence>
<organism evidence="1 2">
    <name type="scientific">Haliangium ochraceum (strain DSM 14365 / JCM 11303 / SMP-2)</name>
    <dbReference type="NCBI Taxonomy" id="502025"/>
    <lineage>
        <taxon>Bacteria</taxon>
        <taxon>Pseudomonadati</taxon>
        <taxon>Myxococcota</taxon>
        <taxon>Polyangia</taxon>
        <taxon>Haliangiales</taxon>
        <taxon>Kofleriaceae</taxon>
        <taxon>Haliangium</taxon>
    </lineage>
</organism>
<dbReference type="OrthoDB" id="459727at2"/>
<dbReference type="AlphaFoldDB" id="D0LK55"/>
<evidence type="ECO:0000313" key="1">
    <source>
        <dbReference type="EMBL" id="ACY13089.1"/>
    </source>
</evidence>
<proteinExistence type="predicted"/>
<sequence length="188" mass="21804">MARQIDIRDTIRFPRQLVFEMYRENLSELDVYLPNIESIKVEKRTELDEHRVEFVNRWQAARTEVPALLRPFIKPEMLQWLDYATWDERDFSCQWRTELPLFNGAIKSTGVNYYRALGDDEMEIRLTGSIEVDASKIPGVPRLMYGKVATAMENAVLKVTEPNLRAVNQSFARYLTEQRAGSAARAAS</sequence>
<dbReference type="HOGENOM" id="CLU_1509884_0_0_7"/>
<dbReference type="KEGG" id="hoh:Hoch_0448"/>
<dbReference type="EMBL" id="CP001804">
    <property type="protein sequence ID" value="ACY13089.1"/>
    <property type="molecule type" value="Genomic_DNA"/>
</dbReference>
<protein>
    <recommendedName>
        <fullName evidence="3">Cyclase/dehydrase</fullName>
    </recommendedName>
</protein>
<name>D0LK55_HALO1</name>
<accession>D0LK55</accession>
<dbReference type="Proteomes" id="UP000001880">
    <property type="component" value="Chromosome"/>
</dbReference>
<reference evidence="1 2" key="1">
    <citation type="journal article" date="2010" name="Stand. Genomic Sci.">
        <title>Complete genome sequence of Haliangium ochraceum type strain (SMP-2).</title>
        <authorList>
            <consortium name="US DOE Joint Genome Institute (JGI-PGF)"/>
            <person name="Ivanova N."/>
            <person name="Daum C."/>
            <person name="Lang E."/>
            <person name="Abt B."/>
            <person name="Kopitz M."/>
            <person name="Saunders E."/>
            <person name="Lapidus A."/>
            <person name="Lucas S."/>
            <person name="Glavina Del Rio T."/>
            <person name="Nolan M."/>
            <person name="Tice H."/>
            <person name="Copeland A."/>
            <person name="Cheng J.F."/>
            <person name="Chen F."/>
            <person name="Bruce D."/>
            <person name="Goodwin L."/>
            <person name="Pitluck S."/>
            <person name="Mavromatis K."/>
            <person name="Pati A."/>
            <person name="Mikhailova N."/>
            <person name="Chen A."/>
            <person name="Palaniappan K."/>
            <person name="Land M."/>
            <person name="Hauser L."/>
            <person name="Chang Y.J."/>
            <person name="Jeffries C.D."/>
            <person name="Detter J.C."/>
            <person name="Brettin T."/>
            <person name="Rohde M."/>
            <person name="Goker M."/>
            <person name="Bristow J."/>
            <person name="Markowitz V."/>
            <person name="Eisen J.A."/>
            <person name="Hugenholtz P."/>
            <person name="Kyrpides N.C."/>
            <person name="Klenk H.P."/>
        </authorList>
    </citation>
    <scope>NUCLEOTIDE SEQUENCE [LARGE SCALE GENOMIC DNA]</scope>
    <source>
        <strain evidence="2">DSM 14365 / CIP 107738 / JCM 11303 / AJ 13395 / SMP-2</strain>
    </source>
</reference>
<dbReference type="RefSeq" id="WP_012825716.1">
    <property type="nucleotide sequence ID" value="NC_013440.1"/>
</dbReference>
<dbReference type="eggNOG" id="ENOG502ZKHE">
    <property type="taxonomic scope" value="Bacteria"/>
</dbReference>